<keyword evidence="6" id="KW-1185">Reference proteome</keyword>
<dbReference type="Proteomes" id="UP001597541">
    <property type="component" value="Unassembled WGS sequence"/>
</dbReference>
<feature type="domain" description="Cell envelope-related transcriptional attenuator" evidence="4">
    <location>
        <begin position="82"/>
        <end position="231"/>
    </location>
</feature>
<dbReference type="PANTHER" id="PTHR33392">
    <property type="entry name" value="POLYISOPRENYL-TEICHOIC ACID--PEPTIDOGLYCAN TEICHOIC ACID TRANSFERASE TAGU"/>
    <property type="match status" value="1"/>
</dbReference>
<feature type="region of interest" description="Disordered" evidence="2">
    <location>
        <begin position="316"/>
        <end position="374"/>
    </location>
</feature>
<evidence type="ECO:0000259" key="4">
    <source>
        <dbReference type="Pfam" id="PF03816"/>
    </source>
</evidence>
<dbReference type="PANTHER" id="PTHR33392:SF6">
    <property type="entry name" value="POLYISOPRENYL-TEICHOIC ACID--PEPTIDOGLYCAN TEICHOIC ACID TRANSFERASE TAGU"/>
    <property type="match status" value="1"/>
</dbReference>
<evidence type="ECO:0000256" key="1">
    <source>
        <dbReference type="ARBA" id="ARBA00006068"/>
    </source>
</evidence>
<evidence type="ECO:0000313" key="6">
    <source>
        <dbReference type="Proteomes" id="UP001597541"/>
    </source>
</evidence>
<sequence>MNRKWKWTLSIVSLAIVAWVGYYAYGIYNAANNFSKAPDKSRFGNFTPVKEQEPPKWEGKERVNILLLGGDERGLRQNETPRSDSIMVASLDPVTHKAHLFSILRDTYVDIPGYRDNRINAALSLGGPELSMKTVSDYLGIPIQYYVYTDFQGFIALIDSIGGIDFEVEKDMHYVDAADDHVYDIDLKKGMQHLDGKKALQYVRFRHDALSDFTRTERQRNFMKAVADKLQSTTSLLKLPAILNSVSPYIETNLSVTDMLKLASLGYESKASGVKTVQIPPKELIYSDRVGGASVLRADEEKLRVYVQELFQAADAPAGDGTTGGDSGSSGDSGNAGQSGNSGESASSGESDASADSAGNADVQETAADESLTE</sequence>
<name>A0ABW5PJR0_9BACL</name>
<comment type="similarity">
    <text evidence="1">Belongs to the LytR/CpsA/Psr (LCP) family.</text>
</comment>
<protein>
    <submittedName>
        <fullName evidence="5">LCP family protein</fullName>
    </submittedName>
</protein>
<feature type="compositionally biased region" description="Low complexity" evidence="2">
    <location>
        <begin position="329"/>
        <end position="362"/>
    </location>
</feature>
<evidence type="ECO:0000256" key="3">
    <source>
        <dbReference type="SAM" id="Phobius"/>
    </source>
</evidence>
<keyword evidence="3" id="KW-1133">Transmembrane helix</keyword>
<gene>
    <name evidence="5" type="ORF">ACFSUF_22200</name>
</gene>
<accession>A0ABW5PJR0</accession>
<keyword evidence="3" id="KW-0812">Transmembrane</keyword>
<proteinExistence type="inferred from homology"/>
<evidence type="ECO:0000256" key="2">
    <source>
        <dbReference type="SAM" id="MobiDB-lite"/>
    </source>
</evidence>
<feature type="transmembrane region" description="Helical" evidence="3">
    <location>
        <begin position="7"/>
        <end position="25"/>
    </location>
</feature>
<dbReference type="Pfam" id="PF03816">
    <property type="entry name" value="LytR_cpsA_psr"/>
    <property type="match status" value="1"/>
</dbReference>
<dbReference type="EMBL" id="JBHUME010000015">
    <property type="protein sequence ID" value="MFD2615136.1"/>
    <property type="molecule type" value="Genomic_DNA"/>
</dbReference>
<comment type="caution">
    <text evidence="5">The sequence shown here is derived from an EMBL/GenBank/DDBJ whole genome shotgun (WGS) entry which is preliminary data.</text>
</comment>
<dbReference type="InterPro" id="IPR050922">
    <property type="entry name" value="LytR/CpsA/Psr_CW_biosynth"/>
</dbReference>
<organism evidence="5 6">
    <name type="scientific">Paenibacillus gansuensis</name>
    <dbReference type="NCBI Taxonomy" id="306542"/>
    <lineage>
        <taxon>Bacteria</taxon>
        <taxon>Bacillati</taxon>
        <taxon>Bacillota</taxon>
        <taxon>Bacilli</taxon>
        <taxon>Bacillales</taxon>
        <taxon>Paenibacillaceae</taxon>
        <taxon>Paenibacillus</taxon>
    </lineage>
</organism>
<evidence type="ECO:0000313" key="5">
    <source>
        <dbReference type="EMBL" id="MFD2615136.1"/>
    </source>
</evidence>
<keyword evidence="3" id="KW-0472">Membrane</keyword>
<dbReference type="NCBIfam" id="TIGR00350">
    <property type="entry name" value="lytR_cpsA_psr"/>
    <property type="match status" value="1"/>
</dbReference>
<reference evidence="6" key="1">
    <citation type="journal article" date="2019" name="Int. J. Syst. Evol. Microbiol.">
        <title>The Global Catalogue of Microorganisms (GCM) 10K type strain sequencing project: providing services to taxonomists for standard genome sequencing and annotation.</title>
        <authorList>
            <consortium name="The Broad Institute Genomics Platform"/>
            <consortium name="The Broad Institute Genome Sequencing Center for Infectious Disease"/>
            <person name="Wu L."/>
            <person name="Ma J."/>
        </authorList>
    </citation>
    <scope>NUCLEOTIDE SEQUENCE [LARGE SCALE GENOMIC DNA]</scope>
    <source>
        <strain evidence="6">KCTC 3950</strain>
    </source>
</reference>
<dbReference type="Gene3D" id="3.40.630.190">
    <property type="entry name" value="LCP protein"/>
    <property type="match status" value="1"/>
</dbReference>
<dbReference type="RefSeq" id="WP_377606707.1">
    <property type="nucleotide sequence ID" value="NZ_JBHUME010000015.1"/>
</dbReference>
<dbReference type="InterPro" id="IPR004474">
    <property type="entry name" value="LytR_CpsA_psr"/>
</dbReference>